<organism evidence="1 2">
    <name type="scientific">Pseudomyxococcus hansupus</name>
    <dbReference type="NCBI Taxonomy" id="1297742"/>
    <lineage>
        <taxon>Bacteria</taxon>
        <taxon>Pseudomonadati</taxon>
        <taxon>Myxococcota</taxon>
        <taxon>Myxococcia</taxon>
        <taxon>Myxococcales</taxon>
        <taxon>Cystobacterineae</taxon>
        <taxon>Myxococcaceae</taxon>
        <taxon>Pseudomyxococcus</taxon>
    </lineage>
</organism>
<dbReference type="eggNOG" id="ENOG5033CRV">
    <property type="taxonomic scope" value="Bacteria"/>
</dbReference>
<dbReference type="PROSITE" id="PS51257">
    <property type="entry name" value="PROKAR_LIPOPROTEIN"/>
    <property type="match status" value="1"/>
</dbReference>
<gene>
    <name evidence="1" type="ORF">A176_007436</name>
</gene>
<keyword evidence="2" id="KW-1185">Reference proteome</keyword>
<reference evidence="1 2" key="1">
    <citation type="journal article" date="2016" name="PLoS ONE">
        <title>Complete Genome Sequence and Comparative Genomics of a Novel Myxobacterium Myxococcus hansupus.</title>
        <authorList>
            <person name="Sharma G."/>
            <person name="Narwani T."/>
            <person name="Subramanian S."/>
        </authorList>
    </citation>
    <scope>NUCLEOTIDE SEQUENCE [LARGE SCALE GENOMIC DNA]</scope>
    <source>
        <strain evidence="2">mixupus</strain>
    </source>
</reference>
<dbReference type="OrthoDB" id="5496383at2"/>
<dbReference type="PATRIC" id="fig|1297742.4.peg.7565"/>
<accession>A0A0H4X5L2</accession>
<dbReference type="Proteomes" id="UP000009026">
    <property type="component" value="Chromosome"/>
</dbReference>
<dbReference type="EMBL" id="CP012109">
    <property type="protein sequence ID" value="AKQ70524.1"/>
    <property type="molecule type" value="Genomic_DNA"/>
</dbReference>
<dbReference type="KEGG" id="mym:A176_007436"/>
<evidence type="ECO:0000313" key="1">
    <source>
        <dbReference type="EMBL" id="AKQ70524.1"/>
    </source>
</evidence>
<dbReference type="RefSeq" id="WP_044889941.1">
    <property type="nucleotide sequence ID" value="NZ_CP012109.1"/>
</dbReference>
<name>A0A0H4X5L2_9BACT</name>
<keyword evidence="1" id="KW-0449">Lipoprotein</keyword>
<protein>
    <submittedName>
        <fullName evidence="1">Putative lipoprotein</fullName>
    </submittedName>
</protein>
<dbReference type="AlphaFoldDB" id="A0A0H4X5L2"/>
<proteinExistence type="predicted"/>
<sequence length="298" mass="32700">MRTWWWAMVVLVAGACGETPIPDAAPRLEQNGLALSSAPRETRGTFVHEGEAVRFSSQEVEPGVFRIEVRLRGLTLTGLMEPLQGISTLDGFADANGADVQVEGMDRTLLIALYRALNAKLPAGDDAAPQARYLRRAVGVWSQFPDSVALQRAVMGEKGRGYTMLCSYARCNGRNTGSCEGIYNWYAYAAHDCDRGGFDWPGNQQLAQLGDHYRCNGDEYFLAGGVWQCGSPNHWHRPKVVGNCFGRCGPECGGDTQYTRDATSHDSCVRNGHMLVSGWCNDQFVAAIDDELFAPNCY</sequence>
<evidence type="ECO:0000313" key="2">
    <source>
        <dbReference type="Proteomes" id="UP000009026"/>
    </source>
</evidence>